<accession>A0A195CRY9</accession>
<organism evidence="2 3">
    <name type="scientific">Cyphomyrmex costatus</name>
    <dbReference type="NCBI Taxonomy" id="456900"/>
    <lineage>
        <taxon>Eukaryota</taxon>
        <taxon>Metazoa</taxon>
        <taxon>Ecdysozoa</taxon>
        <taxon>Arthropoda</taxon>
        <taxon>Hexapoda</taxon>
        <taxon>Insecta</taxon>
        <taxon>Pterygota</taxon>
        <taxon>Neoptera</taxon>
        <taxon>Endopterygota</taxon>
        <taxon>Hymenoptera</taxon>
        <taxon>Apocrita</taxon>
        <taxon>Aculeata</taxon>
        <taxon>Formicoidea</taxon>
        <taxon>Formicidae</taxon>
        <taxon>Myrmicinae</taxon>
        <taxon>Cyphomyrmex</taxon>
    </lineage>
</organism>
<evidence type="ECO:0000313" key="2">
    <source>
        <dbReference type="EMBL" id="KYN03405.1"/>
    </source>
</evidence>
<dbReference type="PANTHER" id="PTHR16043">
    <property type="entry name" value="DALRD3 PROTEIN"/>
    <property type="match status" value="1"/>
</dbReference>
<dbReference type="OrthoDB" id="9990834at2759"/>
<protein>
    <submittedName>
        <fullName evidence="2">DALR anticodon-binding domain-containing protein 3</fullName>
    </submittedName>
</protein>
<dbReference type="Proteomes" id="UP000078542">
    <property type="component" value="Unassembled WGS sequence"/>
</dbReference>
<reference evidence="2 3" key="1">
    <citation type="submission" date="2016-03" db="EMBL/GenBank/DDBJ databases">
        <title>Cyphomyrmex costatus WGS genome.</title>
        <authorList>
            <person name="Nygaard S."/>
            <person name="Hu H."/>
            <person name="Boomsma J."/>
            <person name="Zhang G."/>
        </authorList>
    </citation>
    <scope>NUCLEOTIDE SEQUENCE [LARGE SCALE GENOMIC DNA]</scope>
    <source>
        <strain evidence="2">MS0001</strain>
        <tissue evidence="2">Whole body</tissue>
    </source>
</reference>
<dbReference type="STRING" id="456900.A0A195CRY9"/>
<name>A0A195CRY9_9HYME</name>
<keyword evidence="3" id="KW-1185">Reference proteome</keyword>
<dbReference type="KEGG" id="ccoa:108773483"/>
<dbReference type="Pfam" id="PF05746">
    <property type="entry name" value="DALR_1"/>
    <property type="match status" value="1"/>
</dbReference>
<dbReference type="GO" id="GO:0004814">
    <property type="term" value="F:arginine-tRNA ligase activity"/>
    <property type="evidence" value="ECO:0007669"/>
    <property type="project" value="InterPro"/>
</dbReference>
<dbReference type="GO" id="GO:0005524">
    <property type="term" value="F:ATP binding"/>
    <property type="evidence" value="ECO:0007669"/>
    <property type="project" value="InterPro"/>
</dbReference>
<dbReference type="AlphaFoldDB" id="A0A195CRY9"/>
<gene>
    <name evidence="2" type="ORF">ALC62_05797</name>
</gene>
<dbReference type="GO" id="GO:0106217">
    <property type="term" value="P:tRNA C3-cytosine methylation"/>
    <property type="evidence" value="ECO:0007669"/>
    <property type="project" value="TreeGrafter"/>
</dbReference>
<dbReference type="GO" id="GO:0006420">
    <property type="term" value="P:arginyl-tRNA aminoacylation"/>
    <property type="evidence" value="ECO:0007669"/>
    <property type="project" value="InterPro"/>
</dbReference>
<dbReference type="InterPro" id="IPR009080">
    <property type="entry name" value="tRNAsynth_Ia_anticodon-bd"/>
</dbReference>
<dbReference type="SMART" id="SM00836">
    <property type="entry name" value="DALR_1"/>
    <property type="match status" value="1"/>
</dbReference>
<dbReference type="SUPFAM" id="SSF47323">
    <property type="entry name" value="Anticodon-binding domain of a subclass of class I aminoacyl-tRNA synthetases"/>
    <property type="match status" value="1"/>
</dbReference>
<dbReference type="Gene3D" id="1.10.730.10">
    <property type="entry name" value="Isoleucyl-tRNA Synthetase, Domain 1"/>
    <property type="match status" value="1"/>
</dbReference>
<dbReference type="GO" id="GO:0000049">
    <property type="term" value="F:tRNA binding"/>
    <property type="evidence" value="ECO:0007669"/>
    <property type="project" value="TreeGrafter"/>
</dbReference>
<dbReference type="PANTHER" id="PTHR16043:SF1">
    <property type="entry name" value="DALR ANTICODON-BINDING DOMAIN-CONTAINING PROTEIN 3"/>
    <property type="match status" value="1"/>
</dbReference>
<dbReference type="InterPro" id="IPR037380">
    <property type="entry name" value="DALRD3"/>
</dbReference>
<feature type="domain" description="DALR anticodon binding" evidence="1">
    <location>
        <begin position="304"/>
        <end position="439"/>
    </location>
</feature>
<proteinExistence type="predicted"/>
<evidence type="ECO:0000259" key="1">
    <source>
        <dbReference type="SMART" id="SM00836"/>
    </source>
</evidence>
<evidence type="ECO:0000313" key="3">
    <source>
        <dbReference type="Proteomes" id="UP000078542"/>
    </source>
</evidence>
<sequence>MEIWADFCTRSIIDNVVFHFTGDTYKNSSVIKVNSENLLANGELYFLCNFKAWRDLLTCSKGCTSILQHFTHAHGATKDNTDVDVAEEIFNQLILKSNNWSIRIQRCMLQKERICLFLNRGDIVTNSIRMAIECGMTFGKAKSTGKAFTLKFLSDGQSDLTTQRLRLMRNVAAKVLSLHGHMLSTGENCAGRYMFTSKSEGSIDEGYKKYVCGVVKNSQTNSKEICLTWEQYIQYKMNQLAELSEHKFIEDEKNDAKNLFLCNLANAIIIFELMAVKPSRSVIIRNNNFEDDRRITNTRGASFALYNTARIATIITKYNEKVLCGDYPGLPDIKNVDFSQLQEEEEWELIYNFIFGYSQMINDCLKCEPSFNIYPQVVCLFLSRLCQKFSVYYRKVRILTEGGNHLIPKMVARLYMLRALHIVFENALDILGIKPVSRM</sequence>
<dbReference type="InterPro" id="IPR008909">
    <property type="entry name" value="DALR_anticod-bd"/>
</dbReference>
<dbReference type="EMBL" id="KQ977349">
    <property type="protein sequence ID" value="KYN03405.1"/>
    <property type="molecule type" value="Genomic_DNA"/>
</dbReference>